<dbReference type="InterPro" id="IPR050361">
    <property type="entry name" value="MPP/UQCRC_Complex"/>
</dbReference>
<dbReference type="InterPro" id="IPR007863">
    <property type="entry name" value="Peptidase_M16_C"/>
</dbReference>
<name>A0ABT3G2J6_9BACT</name>
<dbReference type="InterPro" id="IPR011765">
    <property type="entry name" value="Pept_M16_N"/>
</dbReference>
<dbReference type="InterPro" id="IPR011249">
    <property type="entry name" value="Metalloenz_LuxS/M16"/>
</dbReference>
<protein>
    <submittedName>
        <fullName evidence="6">Insulinase family protein</fullName>
    </submittedName>
</protein>
<evidence type="ECO:0000256" key="3">
    <source>
        <dbReference type="RuleBase" id="RU004447"/>
    </source>
</evidence>
<comment type="cofactor">
    <cofactor evidence="1">
        <name>Zn(2+)</name>
        <dbReference type="ChEBI" id="CHEBI:29105"/>
    </cofactor>
</comment>
<dbReference type="EMBL" id="JAPDDR010000005">
    <property type="protein sequence ID" value="MCW1914065.1"/>
    <property type="molecule type" value="Genomic_DNA"/>
</dbReference>
<dbReference type="PROSITE" id="PS00143">
    <property type="entry name" value="INSULINASE"/>
    <property type="match status" value="1"/>
</dbReference>
<sequence>MNPATYESLELPSGFRLAVATLPQSECAAFSIHVPAGSRDDLPGLAGTAHFVEHMVFKGTARRDARAISLEVEDVGGSLNACTTEDQVVYEARGDAESLPLLADITADIVWNAVFPAKEIKLEREVIAEEIVMYRESPGDHIGDLISAALWNPHPLGESVSGSEESIAAIKKTELTAFRDRHHFRKDTVIAVAGPFAASAVAEILTAHLPQSKDVVATTPVQELPKPGHVIDERDTDQLQLALAWRTPGRFDERRHAFRLLSMILGESAGSRLFQELREKRGLCYHVSCDASFFDEVGSFEIHTGLSPKGRAEALGCIERELEDLAKNGPRPEELARAKRLAASQSKMAMESTGSHASWAGDSLLQYNRIITPAEALAIWQAVTAEEIQVLVNEFFAKDRAIAEIRPG</sequence>
<dbReference type="RefSeq" id="WP_264513570.1">
    <property type="nucleotide sequence ID" value="NZ_JAPDDR010000005.1"/>
</dbReference>
<evidence type="ECO:0000259" key="5">
    <source>
        <dbReference type="Pfam" id="PF05193"/>
    </source>
</evidence>
<feature type="domain" description="Peptidase M16 C-terminal" evidence="5">
    <location>
        <begin position="170"/>
        <end position="340"/>
    </location>
</feature>
<evidence type="ECO:0000256" key="1">
    <source>
        <dbReference type="ARBA" id="ARBA00001947"/>
    </source>
</evidence>
<proteinExistence type="inferred from homology"/>
<dbReference type="PANTHER" id="PTHR11851:SF49">
    <property type="entry name" value="MITOCHONDRIAL-PROCESSING PEPTIDASE SUBUNIT ALPHA"/>
    <property type="match status" value="1"/>
</dbReference>
<dbReference type="Pfam" id="PF05193">
    <property type="entry name" value="Peptidase_M16_C"/>
    <property type="match status" value="1"/>
</dbReference>
<gene>
    <name evidence="6" type="ORF">OJ996_10795</name>
</gene>
<dbReference type="InterPro" id="IPR001431">
    <property type="entry name" value="Pept_M16_Zn_BS"/>
</dbReference>
<reference evidence="6" key="1">
    <citation type="submission" date="2022-10" db="EMBL/GenBank/DDBJ databases">
        <title>Luteolibacter sp. GHJ8, whole genome shotgun sequencing project.</title>
        <authorList>
            <person name="Zhao G."/>
            <person name="Shen L."/>
        </authorList>
    </citation>
    <scope>NUCLEOTIDE SEQUENCE</scope>
    <source>
        <strain evidence="6">GHJ8</strain>
    </source>
</reference>
<evidence type="ECO:0000313" key="7">
    <source>
        <dbReference type="Proteomes" id="UP001165653"/>
    </source>
</evidence>
<keyword evidence="7" id="KW-1185">Reference proteome</keyword>
<organism evidence="6 7">
    <name type="scientific">Luteolibacter rhizosphaerae</name>
    <dbReference type="NCBI Taxonomy" id="2989719"/>
    <lineage>
        <taxon>Bacteria</taxon>
        <taxon>Pseudomonadati</taxon>
        <taxon>Verrucomicrobiota</taxon>
        <taxon>Verrucomicrobiia</taxon>
        <taxon>Verrucomicrobiales</taxon>
        <taxon>Verrucomicrobiaceae</taxon>
        <taxon>Luteolibacter</taxon>
    </lineage>
</organism>
<feature type="domain" description="Peptidase M16 N-terminal" evidence="4">
    <location>
        <begin position="19"/>
        <end position="162"/>
    </location>
</feature>
<evidence type="ECO:0000256" key="2">
    <source>
        <dbReference type="ARBA" id="ARBA00007261"/>
    </source>
</evidence>
<comment type="caution">
    <text evidence="6">The sequence shown here is derived from an EMBL/GenBank/DDBJ whole genome shotgun (WGS) entry which is preliminary data.</text>
</comment>
<comment type="similarity">
    <text evidence="2 3">Belongs to the peptidase M16 family.</text>
</comment>
<dbReference type="Pfam" id="PF00675">
    <property type="entry name" value="Peptidase_M16"/>
    <property type="match status" value="1"/>
</dbReference>
<dbReference type="PANTHER" id="PTHR11851">
    <property type="entry name" value="METALLOPROTEASE"/>
    <property type="match status" value="1"/>
</dbReference>
<dbReference type="Gene3D" id="3.30.830.10">
    <property type="entry name" value="Metalloenzyme, LuxS/M16 peptidase-like"/>
    <property type="match status" value="2"/>
</dbReference>
<accession>A0ABT3G2J6</accession>
<dbReference type="Proteomes" id="UP001165653">
    <property type="component" value="Unassembled WGS sequence"/>
</dbReference>
<dbReference type="SUPFAM" id="SSF63411">
    <property type="entry name" value="LuxS/MPP-like metallohydrolase"/>
    <property type="match status" value="2"/>
</dbReference>
<evidence type="ECO:0000313" key="6">
    <source>
        <dbReference type="EMBL" id="MCW1914065.1"/>
    </source>
</evidence>
<evidence type="ECO:0000259" key="4">
    <source>
        <dbReference type="Pfam" id="PF00675"/>
    </source>
</evidence>